<comment type="caution">
    <text evidence="1">The sequence shown here is derived from an EMBL/GenBank/DDBJ whole genome shotgun (WGS) entry which is preliminary data.</text>
</comment>
<evidence type="ECO:0008006" key="3">
    <source>
        <dbReference type="Google" id="ProtNLM"/>
    </source>
</evidence>
<dbReference type="Proteomes" id="UP000078544">
    <property type="component" value="Unassembled WGS sequence"/>
</dbReference>
<dbReference type="EMBL" id="AZGY01000006">
    <property type="protein sequence ID" value="KZZ97723.1"/>
    <property type="molecule type" value="Genomic_DNA"/>
</dbReference>
<evidence type="ECO:0000313" key="2">
    <source>
        <dbReference type="Proteomes" id="UP000078544"/>
    </source>
</evidence>
<gene>
    <name evidence="1" type="ORF">AAL_03687</name>
</gene>
<keyword evidence="2" id="KW-1185">Reference proteome</keyword>
<dbReference type="AlphaFoldDB" id="A0A168DGJ4"/>
<evidence type="ECO:0000313" key="1">
    <source>
        <dbReference type="EMBL" id="KZZ97723.1"/>
    </source>
</evidence>
<accession>A0A168DGJ4</accession>
<reference evidence="1 2" key="1">
    <citation type="journal article" date="2016" name="Genome Biol. Evol.">
        <title>Divergent and convergent evolution of fungal pathogenicity.</title>
        <authorList>
            <person name="Shang Y."/>
            <person name="Xiao G."/>
            <person name="Zheng P."/>
            <person name="Cen K."/>
            <person name="Zhan S."/>
            <person name="Wang C."/>
        </authorList>
    </citation>
    <scope>NUCLEOTIDE SEQUENCE [LARGE SCALE GENOMIC DNA]</scope>
    <source>
        <strain evidence="1 2">RCEF 2490</strain>
    </source>
</reference>
<protein>
    <recommendedName>
        <fullName evidence="3">Fungal transcriptional regulatory protein</fullName>
    </recommendedName>
</protein>
<organism evidence="1 2">
    <name type="scientific">Moelleriella libera RCEF 2490</name>
    <dbReference type="NCBI Taxonomy" id="1081109"/>
    <lineage>
        <taxon>Eukaryota</taxon>
        <taxon>Fungi</taxon>
        <taxon>Dikarya</taxon>
        <taxon>Ascomycota</taxon>
        <taxon>Pezizomycotina</taxon>
        <taxon>Sordariomycetes</taxon>
        <taxon>Hypocreomycetidae</taxon>
        <taxon>Hypocreales</taxon>
        <taxon>Clavicipitaceae</taxon>
        <taxon>Moelleriella</taxon>
    </lineage>
</organism>
<sequence length="265" mass="29435">MIEQTVATPWIPYPISSQPVLSFTYNAMLSELDLAHLAMECLAATEASGPTLNPGYQRARSVYDRLRAWYDSNSAMLQGCSAVVPTWMGILVFYHSLCTHLLQPFVRLPFLEFQGRKSAGALCQMHSASVILTLRERGASFAVLTDVWLCYACDAAVQQLTMENDSPGFCNDALWKGCQLLYKASQFMPRANEALFKVKMQMNEAERQLSAKMRRLLGAGAARYNSTEVASASCLNLSGDDALTCLRVGKITMREEVQCVDEILF</sequence>
<dbReference type="OrthoDB" id="5595695at2759"/>
<proteinExistence type="predicted"/>
<name>A0A168DGJ4_9HYPO</name>
<dbReference type="STRING" id="1081109.A0A168DGJ4"/>